<dbReference type="Proteomes" id="UP000017820">
    <property type="component" value="Unassembled WGS sequence"/>
</dbReference>
<keyword evidence="1" id="KW-0812">Transmembrane</keyword>
<comment type="caution">
    <text evidence="2">The sequence shown here is derived from an EMBL/GenBank/DDBJ whole genome shotgun (WGS) entry which is preliminary data.</text>
</comment>
<protein>
    <submittedName>
        <fullName evidence="2">Uncharacterized protein</fullName>
    </submittedName>
</protein>
<sequence>MGNTFEYATTPLALASLIAILVVGLLKVISAGKNNALNRMITHYGFTLVLLFGLVGNGIYLFNSYQSSEALIIGTAIDKNSGKYLPRVQVDTGGHARGMTSDTGDFVLAIPKSRITDQYQISASLEGYERQTATINHQAKMFVRFELEKTRLNFDTAMQVADARIVVGHYLGLPEIQLSIKFNNPLSAAIVFKDLQLDVVSPTGNTRHLAQIGATLNSHSNLQAPLQSIYVSPSSSAQYLFRFIQYDVQTHQIAISAQTSMQTRPDFQLRGPQIGNTLLEPALTQQLSTLMSASWFWEVGESIVNVSANVDGETVRFSRAIPITSDQIDAMKAISNYYKDGFGLYPQVSLMPVGSAIPGHQIESSAL</sequence>
<accession>V4HQM9</accession>
<dbReference type="EMBL" id="AUSV01000137">
    <property type="protein sequence ID" value="ESP90229.1"/>
    <property type="molecule type" value="Genomic_DNA"/>
</dbReference>
<keyword evidence="1" id="KW-1133">Transmembrane helix</keyword>
<dbReference type="Gene3D" id="2.60.40.1120">
    <property type="entry name" value="Carboxypeptidase-like, regulatory domain"/>
    <property type="match status" value="1"/>
</dbReference>
<feature type="transmembrane region" description="Helical" evidence="1">
    <location>
        <begin position="12"/>
        <end position="29"/>
    </location>
</feature>
<evidence type="ECO:0000313" key="3">
    <source>
        <dbReference type="Proteomes" id="UP000017820"/>
    </source>
</evidence>
<reference evidence="2 3" key="1">
    <citation type="submission" date="2013-07" db="EMBL/GenBank/DDBJ databases">
        <title>Draft genome sequence of Pseudoalteromonas luteoviolacea 2ta16.</title>
        <authorList>
            <person name="Allen E.E."/>
            <person name="Azam F."/>
            <person name="Podell S."/>
        </authorList>
    </citation>
    <scope>NUCLEOTIDE SEQUENCE [LARGE SCALE GENOMIC DNA]</scope>
    <source>
        <strain evidence="2 3">2ta16</strain>
    </source>
</reference>
<evidence type="ECO:0000313" key="2">
    <source>
        <dbReference type="EMBL" id="ESP90229.1"/>
    </source>
</evidence>
<name>V4HQM9_PSEL2</name>
<gene>
    <name evidence="2" type="ORF">PL2TA16_02044</name>
</gene>
<dbReference type="AlphaFoldDB" id="V4HQM9"/>
<dbReference type="GeneID" id="29919652"/>
<organism evidence="2 3">
    <name type="scientific">Pseudoalteromonas luteoviolacea (strain 2ta16)</name>
    <dbReference type="NCBI Taxonomy" id="1353533"/>
    <lineage>
        <taxon>Bacteria</taxon>
        <taxon>Pseudomonadati</taxon>
        <taxon>Pseudomonadota</taxon>
        <taxon>Gammaproteobacteria</taxon>
        <taxon>Alteromonadales</taxon>
        <taxon>Pseudoalteromonadaceae</taxon>
        <taxon>Pseudoalteromonas</taxon>
    </lineage>
</organism>
<feature type="transmembrane region" description="Helical" evidence="1">
    <location>
        <begin position="41"/>
        <end position="62"/>
    </location>
</feature>
<proteinExistence type="predicted"/>
<evidence type="ECO:0000256" key="1">
    <source>
        <dbReference type="SAM" id="Phobius"/>
    </source>
</evidence>
<keyword evidence="1" id="KW-0472">Membrane</keyword>
<dbReference type="RefSeq" id="WP_023402279.1">
    <property type="nucleotide sequence ID" value="NZ_AUSV01000137.1"/>
</dbReference>
<dbReference type="SUPFAM" id="SSF49464">
    <property type="entry name" value="Carboxypeptidase regulatory domain-like"/>
    <property type="match status" value="1"/>
</dbReference>
<dbReference type="PATRIC" id="fig|1353533.3.peg.5464"/>
<dbReference type="InterPro" id="IPR008969">
    <property type="entry name" value="CarboxyPept-like_regulatory"/>
</dbReference>